<dbReference type="RefSeq" id="WP_308429155.1">
    <property type="nucleotide sequence ID" value="NZ_BMHH01000017.1"/>
</dbReference>
<dbReference type="SUPFAM" id="SSF56954">
    <property type="entry name" value="Outer membrane efflux proteins (OEP)"/>
    <property type="match status" value="1"/>
</dbReference>
<dbReference type="AlphaFoldDB" id="A0A916SK04"/>
<dbReference type="Gene3D" id="1.20.1600.10">
    <property type="entry name" value="Outer membrane efflux proteins (OEP)"/>
    <property type="match status" value="1"/>
</dbReference>
<reference evidence="1" key="1">
    <citation type="journal article" date="2014" name="Int. J. Syst. Evol. Microbiol.">
        <title>Complete genome sequence of Corynebacterium casei LMG S-19264T (=DSM 44701T), isolated from a smear-ripened cheese.</title>
        <authorList>
            <consortium name="US DOE Joint Genome Institute (JGI-PGF)"/>
            <person name="Walter F."/>
            <person name="Albersmeier A."/>
            <person name="Kalinowski J."/>
            <person name="Ruckert C."/>
        </authorList>
    </citation>
    <scope>NUCLEOTIDE SEQUENCE</scope>
    <source>
        <strain evidence="1">CGMCC 1.15082</strain>
    </source>
</reference>
<keyword evidence="2" id="KW-1185">Reference proteome</keyword>
<comment type="caution">
    <text evidence="1">The sequence shown here is derived from an EMBL/GenBank/DDBJ whole genome shotgun (WGS) entry which is preliminary data.</text>
</comment>
<evidence type="ECO:0000313" key="1">
    <source>
        <dbReference type="EMBL" id="GGB03915.1"/>
    </source>
</evidence>
<dbReference type="GO" id="GO:0015562">
    <property type="term" value="F:efflux transmembrane transporter activity"/>
    <property type="evidence" value="ECO:0007669"/>
    <property type="project" value="InterPro"/>
</dbReference>
<proteinExistence type="predicted"/>
<protein>
    <submittedName>
        <fullName evidence="1">Uncharacterized protein</fullName>
    </submittedName>
</protein>
<reference evidence="1" key="2">
    <citation type="submission" date="2020-09" db="EMBL/GenBank/DDBJ databases">
        <authorList>
            <person name="Sun Q."/>
            <person name="Zhou Y."/>
        </authorList>
    </citation>
    <scope>NUCLEOTIDE SEQUENCE</scope>
    <source>
        <strain evidence="1">CGMCC 1.15082</strain>
    </source>
</reference>
<organism evidence="1 2">
    <name type="scientific">Brucella endophytica</name>
    <dbReference type="NCBI Taxonomy" id="1963359"/>
    <lineage>
        <taxon>Bacteria</taxon>
        <taxon>Pseudomonadati</taxon>
        <taxon>Pseudomonadota</taxon>
        <taxon>Alphaproteobacteria</taxon>
        <taxon>Hyphomicrobiales</taxon>
        <taxon>Brucellaceae</taxon>
        <taxon>Brucella/Ochrobactrum group</taxon>
        <taxon>Brucella</taxon>
    </lineage>
</organism>
<evidence type="ECO:0000313" key="2">
    <source>
        <dbReference type="Proteomes" id="UP000646478"/>
    </source>
</evidence>
<accession>A0A916SK04</accession>
<dbReference type="Proteomes" id="UP000646478">
    <property type="component" value="Unassembled WGS sequence"/>
</dbReference>
<sequence>MREKSSPQGFELEIQIPVFDLGQVSVNRARETYMQAVNRLLEKAVNVRSEARSAYLTYRGSYDIARQYQTSILPLRRTINEQASSNITAC</sequence>
<dbReference type="EMBL" id="BMHH01000017">
    <property type="protein sequence ID" value="GGB03915.1"/>
    <property type="molecule type" value="Genomic_DNA"/>
</dbReference>
<name>A0A916SK04_9HYPH</name>
<gene>
    <name evidence="1" type="ORF">GCM10011491_35010</name>
</gene>